<accession>A0A421NXQ8</accession>
<evidence type="ECO:0000313" key="4">
    <source>
        <dbReference type="EMBL" id="RMI88813.1"/>
    </source>
</evidence>
<dbReference type="PRINTS" id="PR00297">
    <property type="entry name" value="CHAPERONIN10"/>
</dbReference>
<evidence type="ECO:0000256" key="3">
    <source>
        <dbReference type="RuleBase" id="RU000535"/>
    </source>
</evidence>
<dbReference type="SUPFAM" id="SSF50129">
    <property type="entry name" value="GroES-like"/>
    <property type="match status" value="1"/>
</dbReference>
<dbReference type="Gene3D" id="2.30.33.40">
    <property type="entry name" value="GroES chaperonin"/>
    <property type="match status" value="1"/>
</dbReference>
<organism evidence="4 5">
    <name type="scientific">Candidatus Phytoplasma solani</name>
    <dbReference type="NCBI Taxonomy" id="69896"/>
    <lineage>
        <taxon>Bacteria</taxon>
        <taxon>Bacillati</taxon>
        <taxon>Mycoplasmatota</taxon>
        <taxon>Mollicutes</taxon>
        <taxon>Acholeplasmatales</taxon>
        <taxon>Acholeplasmataceae</taxon>
        <taxon>Candidatus Phytoplasma</taxon>
        <taxon>16SrXII (Stolbur group)</taxon>
    </lineage>
</organism>
<dbReference type="InterPro" id="IPR011032">
    <property type="entry name" value="GroES-like_sf"/>
</dbReference>
<evidence type="ECO:0000256" key="1">
    <source>
        <dbReference type="ARBA" id="ARBA00006975"/>
    </source>
</evidence>
<dbReference type="InterPro" id="IPR020818">
    <property type="entry name" value="Chaperonin_GroES"/>
</dbReference>
<sequence length="88" mass="9695">MQKNIIPLHDNVVLKLKMEETTTQSGILLALAEKEKSSIGIIIEIGSKVEGLKKDDEVVYKSYSGSKITLGGQEFLIVPVKDILAKIR</sequence>
<keyword evidence="2 3" id="KW-0143">Chaperone</keyword>
<gene>
    <name evidence="4" type="primary">groES</name>
    <name evidence="4" type="ORF">PSSA1_v1c2400</name>
</gene>
<dbReference type="Pfam" id="PF00166">
    <property type="entry name" value="Cpn10"/>
    <property type="match status" value="1"/>
</dbReference>
<reference evidence="5" key="1">
    <citation type="submission" date="2016-11" db="EMBL/GenBank/DDBJ databases">
        <title>Genome sequence of Candidatus Phytoplasma solani strain SA-1.</title>
        <authorList>
            <person name="Haryono M."/>
            <person name="Samarzija I."/>
            <person name="Seruga Music M."/>
            <person name="Hogenhout S."/>
            <person name="Kuo C.-H."/>
        </authorList>
    </citation>
    <scope>NUCLEOTIDE SEQUENCE [LARGE SCALE GENOMIC DNA]</scope>
    <source>
        <strain evidence="5">SA-1</strain>
    </source>
</reference>
<protein>
    <recommendedName>
        <fullName evidence="3">10 kDa chaperonin</fullName>
    </recommendedName>
</protein>
<evidence type="ECO:0000256" key="2">
    <source>
        <dbReference type="ARBA" id="ARBA00023186"/>
    </source>
</evidence>
<dbReference type="Proteomes" id="UP000283896">
    <property type="component" value="Unassembled WGS sequence"/>
</dbReference>
<dbReference type="GO" id="GO:0005524">
    <property type="term" value="F:ATP binding"/>
    <property type="evidence" value="ECO:0007669"/>
    <property type="project" value="InterPro"/>
</dbReference>
<dbReference type="GO" id="GO:0051087">
    <property type="term" value="F:protein-folding chaperone binding"/>
    <property type="evidence" value="ECO:0007669"/>
    <property type="project" value="TreeGrafter"/>
</dbReference>
<dbReference type="GO" id="GO:0044183">
    <property type="term" value="F:protein folding chaperone"/>
    <property type="evidence" value="ECO:0007669"/>
    <property type="project" value="InterPro"/>
</dbReference>
<dbReference type="STRING" id="69896.S284_02940"/>
<evidence type="ECO:0000313" key="5">
    <source>
        <dbReference type="Proteomes" id="UP000283896"/>
    </source>
</evidence>
<dbReference type="RefSeq" id="WP_023161416.1">
    <property type="nucleotide sequence ID" value="NC_022588.1"/>
</dbReference>
<dbReference type="SMART" id="SM00883">
    <property type="entry name" value="Cpn10"/>
    <property type="match status" value="1"/>
</dbReference>
<keyword evidence="5" id="KW-1185">Reference proteome</keyword>
<dbReference type="PANTHER" id="PTHR10772">
    <property type="entry name" value="10 KDA HEAT SHOCK PROTEIN"/>
    <property type="match status" value="1"/>
</dbReference>
<proteinExistence type="inferred from homology"/>
<comment type="similarity">
    <text evidence="1 3">Belongs to the GroES chaperonin family.</text>
</comment>
<dbReference type="CDD" id="cd00320">
    <property type="entry name" value="cpn10"/>
    <property type="match status" value="1"/>
</dbReference>
<name>A0A421NXQ8_9MOLU</name>
<comment type="subunit">
    <text evidence="3">Heptamer of 7 subunits arranged in a ring.</text>
</comment>
<dbReference type="InterPro" id="IPR037124">
    <property type="entry name" value="Chaperonin_GroES_sf"/>
</dbReference>
<dbReference type="GO" id="GO:0051082">
    <property type="term" value="F:unfolded protein binding"/>
    <property type="evidence" value="ECO:0007669"/>
    <property type="project" value="TreeGrafter"/>
</dbReference>
<dbReference type="OrthoDB" id="9806791at2"/>
<dbReference type="GO" id="GO:0046872">
    <property type="term" value="F:metal ion binding"/>
    <property type="evidence" value="ECO:0007669"/>
    <property type="project" value="TreeGrafter"/>
</dbReference>
<dbReference type="KEGG" id="psol:S284_02940"/>
<dbReference type="AlphaFoldDB" id="A0A421NXQ8"/>
<dbReference type="EMBL" id="MPBG01000003">
    <property type="protein sequence ID" value="RMI88813.1"/>
    <property type="molecule type" value="Genomic_DNA"/>
</dbReference>
<dbReference type="PANTHER" id="PTHR10772:SF63">
    <property type="entry name" value="20 KDA CHAPERONIN, CHLOROPLASTIC"/>
    <property type="match status" value="1"/>
</dbReference>
<comment type="caution">
    <text evidence="4">The sequence shown here is derived from an EMBL/GenBank/DDBJ whole genome shotgun (WGS) entry which is preliminary data.</text>
</comment>
<comment type="function">
    <text evidence="3">Together with the chaperonin GroEL, plays an essential role in assisting protein folding. The GroEL-GroES system forms a nano-cage that allows encapsulation of the non-native substrate proteins and provides a physical environment optimized to promote and accelerate protein folding. GroES binds to the apical surface of the GroEL ring, thereby capping the opening of the GroEL channel.</text>
</comment>